<accession>A0A6J6JYH5</accession>
<organism evidence="2">
    <name type="scientific">freshwater metagenome</name>
    <dbReference type="NCBI Taxonomy" id="449393"/>
    <lineage>
        <taxon>unclassified sequences</taxon>
        <taxon>metagenomes</taxon>
        <taxon>ecological metagenomes</taxon>
    </lineage>
</organism>
<dbReference type="EMBL" id="CAEZTX010000121">
    <property type="protein sequence ID" value="CAB4587466.1"/>
    <property type="molecule type" value="Genomic_DNA"/>
</dbReference>
<dbReference type="SUPFAM" id="SSF52540">
    <property type="entry name" value="P-loop containing nucleoside triphosphate hydrolases"/>
    <property type="match status" value="1"/>
</dbReference>
<dbReference type="AlphaFoldDB" id="A0A6J6JYH5"/>
<dbReference type="EMBL" id="CAEZVX010000065">
    <property type="protein sequence ID" value="CAB4641284.1"/>
    <property type="molecule type" value="Genomic_DNA"/>
</dbReference>
<proteinExistence type="predicted"/>
<name>A0A6J6JYH5_9ZZZZ</name>
<evidence type="ECO:0000313" key="2">
    <source>
        <dbReference type="EMBL" id="CAB4641284.1"/>
    </source>
</evidence>
<dbReference type="InterPro" id="IPR027417">
    <property type="entry name" value="P-loop_NTPase"/>
</dbReference>
<gene>
    <name evidence="1" type="ORF">UFOPK1755_00910</name>
    <name evidence="2" type="ORF">UFOPK2155_00568</name>
</gene>
<protein>
    <submittedName>
        <fullName evidence="2">Unannotated protein</fullName>
    </submittedName>
</protein>
<reference evidence="2" key="1">
    <citation type="submission" date="2020-05" db="EMBL/GenBank/DDBJ databases">
        <authorList>
            <person name="Chiriac C."/>
            <person name="Salcher M."/>
            <person name="Ghai R."/>
            <person name="Kavagutti S V."/>
        </authorList>
    </citation>
    <scope>NUCLEOTIDE SEQUENCE</scope>
</reference>
<evidence type="ECO:0000313" key="1">
    <source>
        <dbReference type="EMBL" id="CAB4587466.1"/>
    </source>
</evidence>
<sequence>MPTSTSAPVRIALFGHVSATPAALTKTLDDHGVSIQAVTDDIAHVDCAIFAVNPSAGIDAGTIAAWESFNDYLTPRIMVALALPGADLDFDDAVLLANRVFDQMATPYLVLHGDDGTPAALISLEDLTIRNYLHGVAVVSESEPEHKELVADFAEEYRELIEFAGEDGFAAGLFFPAIPVNLENGIGIDILVSYLKKLK</sequence>